<evidence type="ECO:0000259" key="7">
    <source>
        <dbReference type="PROSITE" id="PS52032"/>
    </source>
</evidence>
<feature type="region of interest" description="Disordered" evidence="2">
    <location>
        <begin position="853"/>
        <end position="883"/>
    </location>
</feature>
<evidence type="ECO:0000259" key="5">
    <source>
        <dbReference type="PROSITE" id="PS51293"/>
    </source>
</evidence>
<feature type="compositionally biased region" description="Basic residues" evidence="2">
    <location>
        <begin position="669"/>
        <end position="687"/>
    </location>
</feature>
<dbReference type="PROSITE" id="PS52032">
    <property type="entry name" value="MARR_BRCT_CHROMO"/>
    <property type="match status" value="1"/>
</dbReference>
<dbReference type="eggNOG" id="KOG1279">
    <property type="taxonomic scope" value="Eukaryota"/>
</dbReference>
<dbReference type="EMBL" id="JH992965">
    <property type="protein sequence ID" value="EKX55454.1"/>
    <property type="molecule type" value="Genomic_DNA"/>
</dbReference>
<dbReference type="InterPro" id="IPR016197">
    <property type="entry name" value="Chromo-like_dom_sf"/>
</dbReference>
<dbReference type="InterPro" id="IPR049898">
    <property type="entry name" value="MARR_BRCT_CHROMO"/>
</dbReference>
<name>L1K4C5_GUITC</name>
<dbReference type="PaxDb" id="55529-EKX55454"/>
<organism evidence="8">
    <name type="scientific">Guillardia theta (strain CCMP2712)</name>
    <name type="common">Cryptophyte</name>
    <dbReference type="NCBI Taxonomy" id="905079"/>
    <lineage>
        <taxon>Eukaryota</taxon>
        <taxon>Cryptophyceae</taxon>
        <taxon>Pyrenomonadales</taxon>
        <taxon>Geminigeraceae</taxon>
        <taxon>Guillardia</taxon>
    </lineage>
</organism>
<dbReference type="InterPro" id="IPR017930">
    <property type="entry name" value="Myb_dom"/>
</dbReference>
<keyword evidence="1" id="KW-0539">Nucleus</keyword>
<dbReference type="InterPro" id="IPR007526">
    <property type="entry name" value="SWIRM"/>
</dbReference>
<dbReference type="RefSeq" id="XP_005842434.1">
    <property type="nucleotide sequence ID" value="XM_005842377.1"/>
</dbReference>
<dbReference type="PROSITE" id="PS51293">
    <property type="entry name" value="SANT"/>
    <property type="match status" value="1"/>
</dbReference>
<dbReference type="InterPro" id="IPR009057">
    <property type="entry name" value="Homeodomain-like_sf"/>
</dbReference>
<protein>
    <submittedName>
        <fullName evidence="8 9">Uncharacterized protein</fullName>
    </submittedName>
</protein>
<feature type="region of interest" description="Disordered" evidence="2">
    <location>
        <begin position="654"/>
        <end position="703"/>
    </location>
</feature>
<dbReference type="Gene3D" id="1.10.10.10">
    <property type="entry name" value="Winged helix-like DNA-binding domain superfamily/Winged helix DNA-binding domain"/>
    <property type="match status" value="1"/>
</dbReference>
<dbReference type="InterPro" id="IPR017884">
    <property type="entry name" value="SANT_dom"/>
</dbReference>
<proteinExistence type="predicted"/>
<evidence type="ECO:0000313" key="8">
    <source>
        <dbReference type="EMBL" id="EKX55454.1"/>
    </source>
</evidence>
<feature type="domain" description="HTH myb-type" evidence="6">
    <location>
        <begin position="432"/>
        <end position="481"/>
    </location>
</feature>
<dbReference type="InterPro" id="IPR001005">
    <property type="entry name" value="SANT/Myb"/>
</dbReference>
<dbReference type="AlphaFoldDB" id="L1K4C5"/>
<dbReference type="OrthoDB" id="118550at2759"/>
<evidence type="ECO:0000259" key="6">
    <source>
        <dbReference type="PROSITE" id="PS51294"/>
    </source>
</evidence>
<dbReference type="SUPFAM" id="SSF46689">
    <property type="entry name" value="Homeodomain-like"/>
    <property type="match status" value="2"/>
</dbReference>
<dbReference type="Gene3D" id="2.30.30.140">
    <property type="match status" value="1"/>
</dbReference>
<dbReference type="GeneID" id="17312164"/>
<dbReference type="STRING" id="905079.L1K4C5"/>
<dbReference type="SMART" id="SM00717">
    <property type="entry name" value="SANT"/>
    <property type="match status" value="2"/>
</dbReference>
<dbReference type="InterPro" id="IPR036420">
    <property type="entry name" value="BRCT_dom_sf"/>
</dbReference>
<evidence type="ECO:0000256" key="1">
    <source>
        <dbReference type="ARBA" id="ARBA00023242"/>
    </source>
</evidence>
<evidence type="ECO:0000256" key="2">
    <source>
        <dbReference type="SAM" id="MobiDB-lite"/>
    </source>
</evidence>
<dbReference type="KEGG" id="gtt:GUITHDRAFT_99231"/>
<dbReference type="PANTHER" id="PTHR45614">
    <property type="entry name" value="MYB PROTEIN-RELATED"/>
    <property type="match status" value="1"/>
</dbReference>
<dbReference type="SUPFAM" id="SSF52113">
    <property type="entry name" value="BRCT domain"/>
    <property type="match status" value="1"/>
</dbReference>
<evidence type="ECO:0000259" key="4">
    <source>
        <dbReference type="PROSITE" id="PS50934"/>
    </source>
</evidence>
<dbReference type="GO" id="GO:0000981">
    <property type="term" value="F:DNA-binding transcription factor activity, RNA polymerase II-specific"/>
    <property type="evidence" value="ECO:0007669"/>
    <property type="project" value="TreeGrafter"/>
</dbReference>
<dbReference type="CDD" id="cd00167">
    <property type="entry name" value="SANT"/>
    <property type="match status" value="2"/>
</dbReference>
<accession>L1K4C5</accession>
<evidence type="ECO:0000313" key="9">
    <source>
        <dbReference type="EnsemblProtists" id="EKX55454"/>
    </source>
</evidence>
<feature type="compositionally biased region" description="Low complexity" evidence="2">
    <location>
        <begin position="97"/>
        <end position="106"/>
    </location>
</feature>
<feature type="domain" description="SANT" evidence="5">
    <location>
        <begin position="754"/>
        <end position="800"/>
    </location>
</feature>
<dbReference type="EnsemblProtists" id="EKX55454">
    <property type="protein sequence ID" value="EKX55454"/>
    <property type="gene ID" value="GUITHDRAFT_99231"/>
</dbReference>
<dbReference type="PROSITE" id="PS50934">
    <property type="entry name" value="SWIRM"/>
    <property type="match status" value="1"/>
</dbReference>
<reference evidence="10" key="2">
    <citation type="submission" date="2012-11" db="EMBL/GenBank/DDBJ databases">
        <authorList>
            <person name="Kuo A."/>
            <person name="Curtis B.A."/>
            <person name="Tanifuji G."/>
            <person name="Burki F."/>
            <person name="Gruber A."/>
            <person name="Irimia M."/>
            <person name="Maruyama S."/>
            <person name="Arias M.C."/>
            <person name="Ball S.G."/>
            <person name="Gile G.H."/>
            <person name="Hirakawa Y."/>
            <person name="Hopkins J.F."/>
            <person name="Rensing S.A."/>
            <person name="Schmutz J."/>
            <person name="Symeonidi A."/>
            <person name="Elias M."/>
            <person name="Eveleigh R.J."/>
            <person name="Herman E.K."/>
            <person name="Klute M.J."/>
            <person name="Nakayama T."/>
            <person name="Obornik M."/>
            <person name="Reyes-Prieto A."/>
            <person name="Armbrust E.V."/>
            <person name="Aves S.J."/>
            <person name="Beiko R.G."/>
            <person name="Coutinho P."/>
            <person name="Dacks J.B."/>
            <person name="Durnford D.G."/>
            <person name="Fast N.M."/>
            <person name="Green B.R."/>
            <person name="Grisdale C."/>
            <person name="Hempe F."/>
            <person name="Henrissat B."/>
            <person name="Hoppner M.P."/>
            <person name="Ishida K.-I."/>
            <person name="Kim E."/>
            <person name="Koreny L."/>
            <person name="Kroth P.G."/>
            <person name="Liu Y."/>
            <person name="Malik S.-B."/>
            <person name="Maier U.G."/>
            <person name="McRose D."/>
            <person name="Mock T."/>
            <person name="Neilson J.A."/>
            <person name="Onodera N.T."/>
            <person name="Poole A.M."/>
            <person name="Pritham E.J."/>
            <person name="Richards T.A."/>
            <person name="Rocap G."/>
            <person name="Roy S.W."/>
            <person name="Sarai C."/>
            <person name="Schaack S."/>
            <person name="Shirato S."/>
            <person name="Slamovits C.H."/>
            <person name="Spencer D.F."/>
            <person name="Suzuki S."/>
            <person name="Worden A.Z."/>
            <person name="Zauner S."/>
            <person name="Barry K."/>
            <person name="Bell C."/>
            <person name="Bharti A.K."/>
            <person name="Crow J.A."/>
            <person name="Grimwood J."/>
            <person name="Kramer R."/>
            <person name="Lindquist E."/>
            <person name="Lucas S."/>
            <person name="Salamov A."/>
            <person name="McFadden G.I."/>
            <person name="Lane C.E."/>
            <person name="Keeling P.J."/>
            <person name="Gray M.W."/>
            <person name="Grigoriev I.V."/>
            <person name="Archibald J.M."/>
        </authorList>
    </citation>
    <scope>NUCLEOTIDE SEQUENCE</scope>
    <source>
        <strain evidence="10">CCMP2712</strain>
    </source>
</reference>
<sequence length="950" mass="109367">MKKQTKLRKGSKVEVEAEGEWWEAEVIDINANFVHIHYVGGMDEENEWLDVESHRIRAPQAVSYQEEMEEVGGNFPVDMELEDVDVLPVDIEEHDSSQSLSGNSSSKTKPVKGPNKASKKNKQAGLRFTPSRKGSAPKLSWIDRLGEGWDRVPKDEKGRYVYISPDGQTFQSLTLAQQYAESSMQIPVNEAVVDPYIPKVRKKSGGSFGKAFLRDFEEKWYQKRYDDVRKCLLRRNIIAESDTVIDYMKKKTWDEADFKKAMFSQESKDDFAHISLLMSIRQNLIDAGHLRFPVIYFSPNLKLSANEVSKLKAIAQKRGAKLTSDLRAATHQIIDDTPDMKETEETFCRQLDRQKTKKEPIAYVHWWFYPDSYDEWVPQREVEGDMCATSVRKFWKVCVRWLKDTDKFNEWMNEDDYLPEDPEDEVAEMGEKSRWTEEEDAVLLSEFSKLGKKWEEIARKLPNRSVSALKLRIKTLAKKLESKSRRPSSEFSSPSKKKKVEQEVSPSKKKRAEQEEMTKSKKKLIQRVLSLQHECWEDQQDLEASYRAEPQLWDLPAFDPDAELELCGEGTTIHGEAAQSQVKEEKTNPLILPMQASWFDMGAIHEMERVGVPEYFEGKHPSKTPEAYKWHRDAIVTLWCEYLAGYFSHSISNDRGDEDGGEEVEARTRSRAGGKRRSSVTKGGKSKGKADKQDLQSRFSSDSPLRWPPKLHVREFLRRIPGHATDILRIFQFLESLGIINHTCQEEDSPGPLWTERDLQRLEEAYRKHGPKWALIGKELNDRPAADCAIFFSSIPLHETPFASSLRSERMRLKDGERSSLDGDLVAQRAHFLQNLLGPEATAAVIDNVLQEERQGGEKEQGERAEQGGHMEQREKKEQGGEHQQVWRMQTQACRAALLTSTRVRAMVLAHEETMRMKKLLLEAIELQMQRMQMKVTSLMSQQSIISQVM</sequence>
<dbReference type="Pfam" id="PF00249">
    <property type="entry name" value="Myb_DNA-binding"/>
    <property type="match status" value="2"/>
</dbReference>
<dbReference type="Gene3D" id="1.10.10.60">
    <property type="entry name" value="Homeodomain-like"/>
    <property type="match status" value="2"/>
</dbReference>
<reference evidence="9" key="3">
    <citation type="submission" date="2015-06" db="UniProtKB">
        <authorList>
            <consortium name="EnsemblProtists"/>
        </authorList>
    </citation>
    <scope>IDENTIFICATION</scope>
</reference>
<keyword evidence="10" id="KW-1185">Reference proteome</keyword>
<dbReference type="Proteomes" id="UP000011087">
    <property type="component" value="Unassembled WGS sequence"/>
</dbReference>
<feature type="region of interest" description="Disordered" evidence="2">
    <location>
        <begin position="480"/>
        <end position="519"/>
    </location>
</feature>
<dbReference type="SUPFAM" id="SSF54160">
    <property type="entry name" value="Chromo domain-like"/>
    <property type="match status" value="1"/>
</dbReference>
<feature type="domain" description="Myb-like" evidence="3">
    <location>
        <begin position="432"/>
        <end position="477"/>
    </location>
</feature>
<dbReference type="GO" id="GO:0000978">
    <property type="term" value="F:RNA polymerase II cis-regulatory region sequence-specific DNA binding"/>
    <property type="evidence" value="ECO:0007669"/>
    <property type="project" value="TreeGrafter"/>
</dbReference>
<dbReference type="InterPro" id="IPR036388">
    <property type="entry name" value="WH-like_DNA-bd_sf"/>
</dbReference>
<dbReference type="PROSITE" id="PS50090">
    <property type="entry name" value="MYB_LIKE"/>
    <property type="match status" value="1"/>
</dbReference>
<dbReference type="Gene3D" id="3.40.50.10190">
    <property type="entry name" value="BRCT domain"/>
    <property type="match status" value="1"/>
</dbReference>
<reference evidence="8 10" key="1">
    <citation type="journal article" date="2012" name="Nature">
        <title>Algal genomes reveal evolutionary mosaicism and the fate of nucleomorphs.</title>
        <authorList>
            <consortium name="DOE Joint Genome Institute"/>
            <person name="Curtis B.A."/>
            <person name="Tanifuji G."/>
            <person name="Burki F."/>
            <person name="Gruber A."/>
            <person name="Irimia M."/>
            <person name="Maruyama S."/>
            <person name="Arias M.C."/>
            <person name="Ball S.G."/>
            <person name="Gile G.H."/>
            <person name="Hirakawa Y."/>
            <person name="Hopkins J.F."/>
            <person name="Kuo A."/>
            <person name="Rensing S.A."/>
            <person name="Schmutz J."/>
            <person name="Symeonidi A."/>
            <person name="Elias M."/>
            <person name="Eveleigh R.J."/>
            <person name="Herman E.K."/>
            <person name="Klute M.J."/>
            <person name="Nakayama T."/>
            <person name="Obornik M."/>
            <person name="Reyes-Prieto A."/>
            <person name="Armbrust E.V."/>
            <person name="Aves S.J."/>
            <person name="Beiko R.G."/>
            <person name="Coutinho P."/>
            <person name="Dacks J.B."/>
            <person name="Durnford D.G."/>
            <person name="Fast N.M."/>
            <person name="Green B.R."/>
            <person name="Grisdale C.J."/>
            <person name="Hempel F."/>
            <person name="Henrissat B."/>
            <person name="Hoppner M.P."/>
            <person name="Ishida K."/>
            <person name="Kim E."/>
            <person name="Koreny L."/>
            <person name="Kroth P.G."/>
            <person name="Liu Y."/>
            <person name="Malik S.B."/>
            <person name="Maier U.G."/>
            <person name="McRose D."/>
            <person name="Mock T."/>
            <person name="Neilson J.A."/>
            <person name="Onodera N.T."/>
            <person name="Poole A.M."/>
            <person name="Pritham E.J."/>
            <person name="Richards T.A."/>
            <person name="Rocap G."/>
            <person name="Roy S.W."/>
            <person name="Sarai C."/>
            <person name="Schaack S."/>
            <person name="Shirato S."/>
            <person name="Slamovits C.H."/>
            <person name="Spencer D.F."/>
            <person name="Suzuki S."/>
            <person name="Worden A.Z."/>
            <person name="Zauner S."/>
            <person name="Barry K."/>
            <person name="Bell C."/>
            <person name="Bharti A.K."/>
            <person name="Crow J.A."/>
            <person name="Grimwood J."/>
            <person name="Kramer R."/>
            <person name="Lindquist E."/>
            <person name="Lucas S."/>
            <person name="Salamov A."/>
            <person name="McFadden G.I."/>
            <person name="Lane C.E."/>
            <person name="Keeling P.J."/>
            <person name="Gray M.W."/>
            <person name="Grigoriev I.V."/>
            <person name="Archibald J.M."/>
        </authorList>
    </citation>
    <scope>NUCLEOTIDE SEQUENCE</scope>
    <source>
        <strain evidence="8 10">CCMP2712</strain>
    </source>
</reference>
<feature type="compositionally biased region" description="Basic and acidic residues" evidence="2">
    <location>
        <begin position="853"/>
        <end position="881"/>
    </location>
</feature>
<feature type="domain" description="Chromo" evidence="7">
    <location>
        <begin position="198"/>
        <end position="434"/>
    </location>
</feature>
<dbReference type="HOGENOM" id="CLU_310029_0_0_1"/>
<feature type="domain" description="SWIRM" evidence="4">
    <location>
        <begin position="590"/>
        <end position="639"/>
    </location>
</feature>
<evidence type="ECO:0000259" key="3">
    <source>
        <dbReference type="PROSITE" id="PS50090"/>
    </source>
</evidence>
<evidence type="ECO:0000313" key="10">
    <source>
        <dbReference type="Proteomes" id="UP000011087"/>
    </source>
</evidence>
<dbReference type="GO" id="GO:0005634">
    <property type="term" value="C:nucleus"/>
    <property type="evidence" value="ECO:0007669"/>
    <property type="project" value="TreeGrafter"/>
</dbReference>
<dbReference type="InterPro" id="IPR050560">
    <property type="entry name" value="MYB_TF"/>
</dbReference>
<gene>
    <name evidence="8" type="ORF">GUITHDRAFT_99231</name>
</gene>
<feature type="region of interest" description="Disordered" evidence="2">
    <location>
        <begin position="94"/>
        <end position="136"/>
    </location>
</feature>
<dbReference type="PROSITE" id="PS51294">
    <property type="entry name" value="HTH_MYB"/>
    <property type="match status" value="1"/>
</dbReference>